<dbReference type="RefSeq" id="WP_194977970.1">
    <property type="nucleotide sequence ID" value="NZ_JADMKS010000004.1"/>
</dbReference>
<dbReference type="InterPro" id="IPR002938">
    <property type="entry name" value="FAD-bd"/>
</dbReference>
<dbReference type="Gene3D" id="3.40.30.120">
    <property type="match status" value="1"/>
</dbReference>
<reference evidence="8" key="2">
    <citation type="submission" date="2022-09" db="EMBL/GenBank/DDBJ databases">
        <title>Rouxiella aceris sp. nov., isolated from tree sap and emended description of the genus Rhouxiella.</title>
        <authorList>
            <person name="Kim I.S."/>
        </authorList>
    </citation>
    <scope>NUCLEOTIDE SEQUENCE</scope>
    <source>
        <strain evidence="8">SAP-2</strain>
    </source>
</reference>
<evidence type="ECO:0000313" key="9">
    <source>
        <dbReference type="Proteomes" id="UP000705283"/>
    </source>
</evidence>
<comment type="caution">
    <text evidence="8">The sequence shown here is derived from an EMBL/GenBank/DDBJ whole genome shotgun (WGS) entry which is preliminary data.</text>
</comment>
<dbReference type="NCBIfam" id="NF004832">
    <property type="entry name" value="PRK06184.1"/>
    <property type="match status" value="1"/>
</dbReference>
<dbReference type="PANTHER" id="PTHR43004:SF19">
    <property type="entry name" value="BINDING MONOOXYGENASE, PUTATIVE (JCVI)-RELATED"/>
    <property type="match status" value="1"/>
</dbReference>
<gene>
    <name evidence="8" type="ORF">ITX54_10440</name>
</gene>
<dbReference type="Gene3D" id="3.50.50.60">
    <property type="entry name" value="FAD/NAD(P)-binding domain"/>
    <property type="match status" value="1"/>
</dbReference>
<dbReference type="PRINTS" id="PR00420">
    <property type="entry name" value="RNGMNOXGNASE"/>
</dbReference>
<dbReference type="Proteomes" id="UP000705283">
    <property type="component" value="Unassembled WGS sequence"/>
</dbReference>
<dbReference type="Pfam" id="PF01494">
    <property type="entry name" value="FAD_binding_3"/>
    <property type="match status" value="1"/>
</dbReference>
<comment type="cofactor">
    <cofactor evidence="1">
        <name>FAD</name>
        <dbReference type="ChEBI" id="CHEBI:57692"/>
    </cofactor>
</comment>
<keyword evidence="4" id="KW-0285">Flavoprotein</keyword>
<dbReference type="EMBL" id="JADMKS010000004">
    <property type="protein sequence ID" value="MBF6637068.1"/>
    <property type="molecule type" value="Genomic_DNA"/>
</dbReference>
<evidence type="ECO:0000256" key="1">
    <source>
        <dbReference type="ARBA" id="ARBA00001974"/>
    </source>
</evidence>
<dbReference type="Gene3D" id="3.30.70.2450">
    <property type="match status" value="1"/>
</dbReference>
<evidence type="ECO:0000256" key="2">
    <source>
        <dbReference type="ARBA" id="ARBA00007801"/>
    </source>
</evidence>
<feature type="domain" description="FAD-binding" evidence="7">
    <location>
        <begin position="7"/>
        <end position="345"/>
    </location>
</feature>
<accession>A0AA40X1K0</accession>
<dbReference type="SUPFAM" id="SSF51905">
    <property type="entry name" value="FAD/NAD(P)-binding domain"/>
    <property type="match status" value="1"/>
</dbReference>
<evidence type="ECO:0000256" key="5">
    <source>
        <dbReference type="ARBA" id="ARBA00022827"/>
    </source>
</evidence>
<dbReference type="InterPro" id="IPR050641">
    <property type="entry name" value="RIFMO-like"/>
</dbReference>
<keyword evidence="5" id="KW-0274">FAD</keyword>
<name>A0AA40X1K0_9GAMM</name>
<evidence type="ECO:0000256" key="4">
    <source>
        <dbReference type="ARBA" id="ARBA00022630"/>
    </source>
</evidence>
<evidence type="ECO:0000256" key="3">
    <source>
        <dbReference type="ARBA" id="ARBA00020059"/>
    </source>
</evidence>
<dbReference type="GO" id="GO:0071949">
    <property type="term" value="F:FAD binding"/>
    <property type="evidence" value="ECO:0007669"/>
    <property type="project" value="InterPro"/>
</dbReference>
<dbReference type="PANTHER" id="PTHR43004">
    <property type="entry name" value="TRK SYSTEM POTASSIUM UPTAKE PROTEIN"/>
    <property type="match status" value="1"/>
</dbReference>
<proteinExistence type="inferred from homology"/>
<evidence type="ECO:0000256" key="6">
    <source>
        <dbReference type="ARBA" id="ARBA00024806"/>
    </source>
</evidence>
<dbReference type="SUPFAM" id="SSF52833">
    <property type="entry name" value="Thioredoxin-like"/>
    <property type="match status" value="1"/>
</dbReference>
<dbReference type="InterPro" id="IPR036188">
    <property type="entry name" value="FAD/NAD-bd_sf"/>
</dbReference>
<dbReference type="AlphaFoldDB" id="A0AA40X1K0"/>
<evidence type="ECO:0000259" key="7">
    <source>
        <dbReference type="Pfam" id="PF01494"/>
    </source>
</evidence>
<comment type="function">
    <text evidence="6">Serves to protect the cell against DNA damage by alkyl hydroperoxides. It can use either NADH or NADPH as electron donor for direct reduction of redox dyes or of alkyl hydroperoxides when combined with the AhpC protein.</text>
</comment>
<dbReference type="GO" id="GO:0016709">
    <property type="term" value="F:oxidoreductase activity, acting on paired donors, with incorporation or reduction of molecular oxygen, NAD(P)H as one donor, and incorporation of one atom of oxygen"/>
    <property type="evidence" value="ECO:0007669"/>
    <property type="project" value="UniProtKB-ARBA"/>
</dbReference>
<sequence>MAEQFSADVLICGAGAAGLTLALDLARRGVSFRLVEKMTVPFGGSRGKGIQPRTQEIFEDLGILERIAAAGGVYPPLRKYGDDGSFAESDIMESTGSTPAEPYNQSLMLPQFMTEGLMREHLEALGYRPEFDRELTAFEQDSEGVTVHLCGGVGEETLRVRWMVGADGGRSFVRHALGLDFPGSSLGLRAIVADTRLTGLTRDVWHCFNQSDKARMLMICPLAGTEMFQIQAPVALDGEPDLSAEGLTAMVADRTGRHDIKIQSVSWASAYKMNARLAQRYQSERVFLIGDAAHIHPPTGGQGLNTSVQDAYNLGWKLAAAAQGAPDALLDTYSEERRPVAAAMLGLATQLLDAQKRGEMRRGREVHQLDIGYSGSSLAFDTLGHERLLQAGYRAPDAPVRTAAGQSIRLFDLFKGPHWTLLAYQCDTDGLKQRTGLHIYRFGTGGTLIDHAGHFCDAYAPKVGEWILVRPDGYIGAIVASKDVERLEDYFLQVGLGR</sequence>
<organism evidence="8 9">
    <name type="scientific">Rouxiella silvae</name>
    <dbReference type="NCBI Taxonomy" id="1646373"/>
    <lineage>
        <taxon>Bacteria</taxon>
        <taxon>Pseudomonadati</taxon>
        <taxon>Pseudomonadota</taxon>
        <taxon>Gammaproteobacteria</taxon>
        <taxon>Enterobacterales</taxon>
        <taxon>Yersiniaceae</taxon>
        <taxon>Rouxiella</taxon>
    </lineage>
</organism>
<dbReference type="InterPro" id="IPR036249">
    <property type="entry name" value="Thioredoxin-like_sf"/>
</dbReference>
<protein>
    <recommendedName>
        <fullName evidence="3">Alkyl hydroperoxide reductase subunit F</fullName>
    </recommendedName>
</protein>
<reference evidence="8" key="1">
    <citation type="submission" date="2020-11" db="EMBL/GenBank/DDBJ databases">
        <authorList>
            <person name="Lee S.D."/>
        </authorList>
    </citation>
    <scope>NUCLEOTIDE SEQUENCE</scope>
    <source>
        <strain evidence="8">SAP-2</strain>
    </source>
</reference>
<comment type="similarity">
    <text evidence="2">Belongs to the PheA/TfdB FAD monooxygenase family.</text>
</comment>
<evidence type="ECO:0000313" key="8">
    <source>
        <dbReference type="EMBL" id="MBF6637068.1"/>
    </source>
</evidence>